<dbReference type="RefSeq" id="WP_022564309.1">
    <property type="nucleotide sequence ID" value="NZ_CP010907.1"/>
</dbReference>
<evidence type="ECO:0000256" key="7">
    <source>
        <dbReference type="ARBA" id="ARBA00023004"/>
    </source>
</evidence>
<dbReference type="Pfam" id="PF04055">
    <property type="entry name" value="Radical_SAM"/>
    <property type="match status" value="1"/>
</dbReference>
<dbReference type="GO" id="GO:0046872">
    <property type="term" value="F:metal ion binding"/>
    <property type="evidence" value="ECO:0007669"/>
    <property type="project" value="UniProtKB-UniRule"/>
</dbReference>
<keyword evidence="10" id="KW-0963">Cytoplasm</keyword>
<gene>
    <name evidence="11" type="primary">yggW</name>
    <name evidence="11" type="ORF">HHS_03200</name>
</gene>
<dbReference type="InterPro" id="IPR006638">
    <property type="entry name" value="Elp3/MiaA/NifB-like_rSAM"/>
</dbReference>
<dbReference type="GO" id="GO:0004109">
    <property type="term" value="F:coproporphyrinogen oxidase activity"/>
    <property type="evidence" value="ECO:0007669"/>
    <property type="project" value="InterPro"/>
</dbReference>
<dbReference type="EMBL" id="AP012554">
    <property type="protein sequence ID" value="BAO00290.1"/>
    <property type="molecule type" value="Genomic_DNA"/>
</dbReference>
<dbReference type="AlphaFoldDB" id="U3U5X9"/>
<dbReference type="GO" id="GO:0005737">
    <property type="term" value="C:cytoplasm"/>
    <property type="evidence" value="ECO:0007669"/>
    <property type="project" value="UniProtKB-SubCell"/>
</dbReference>
<evidence type="ECO:0000256" key="9">
    <source>
        <dbReference type="ARBA" id="ARBA00023186"/>
    </source>
</evidence>
<keyword evidence="4 10" id="KW-0349">Heme</keyword>
<evidence type="ECO:0000256" key="2">
    <source>
        <dbReference type="ARBA" id="ARBA00006100"/>
    </source>
</evidence>
<keyword evidence="7 10" id="KW-0408">Iron</keyword>
<accession>U3U5X9</accession>
<evidence type="ECO:0000256" key="4">
    <source>
        <dbReference type="ARBA" id="ARBA00022617"/>
    </source>
</evidence>
<dbReference type="Proteomes" id="UP000016900">
    <property type="component" value="Chromosome"/>
</dbReference>
<dbReference type="SMART" id="SM00729">
    <property type="entry name" value="Elp3"/>
    <property type="match status" value="1"/>
</dbReference>
<dbReference type="GO" id="GO:0006779">
    <property type="term" value="P:porphyrin-containing compound biosynthetic process"/>
    <property type="evidence" value="ECO:0007669"/>
    <property type="project" value="InterPro"/>
</dbReference>
<dbReference type="InterPro" id="IPR058240">
    <property type="entry name" value="rSAM_sf"/>
</dbReference>
<evidence type="ECO:0000256" key="1">
    <source>
        <dbReference type="ARBA" id="ARBA00001966"/>
    </source>
</evidence>
<keyword evidence="8 10" id="KW-0411">Iron-sulfur</keyword>
<dbReference type="InterPro" id="IPR004559">
    <property type="entry name" value="HemW-like"/>
</dbReference>
<comment type="cofactor">
    <cofactor evidence="1">
        <name>[4Fe-4S] cluster</name>
        <dbReference type="ChEBI" id="CHEBI:49883"/>
    </cofactor>
</comment>
<dbReference type="PANTHER" id="PTHR13932:SF5">
    <property type="entry name" value="RADICAL S-ADENOSYL METHIONINE DOMAIN-CONTAINING PROTEIN 1, MITOCHONDRIAL"/>
    <property type="match status" value="1"/>
</dbReference>
<keyword evidence="6 10" id="KW-0479">Metal-binding</keyword>
<organism evidence="11 12">
    <name type="scientific">Candidatus Pantoea carbekii</name>
    <dbReference type="NCBI Taxonomy" id="1235990"/>
    <lineage>
        <taxon>Bacteria</taxon>
        <taxon>Pseudomonadati</taxon>
        <taxon>Pseudomonadota</taxon>
        <taxon>Gammaproteobacteria</taxon>
        <taxon>Enterobacterales</taxon>
        <taxon>Erwiniaceae</taxon>
        <taxon>Pantoea</taxon>
    </lineage>
</organism>
<dbReference type="PANTHER" id="PTHR13932">
    <property type="entry name" value="COPROPORPHYRINIGEN III OXIDASE"/>
    <property type="match status" value="1"/>
</dbReference>
<evidence type="ECO:0000256" key="8">
    <source>
        <dbReference type="ARBA" id="ARBA00023014"/>
    </source>
</evidence>
<dbReference type="PATRIC" id="fig|1235990.3.peg.319"/>
<name>U3U5X9_9GAMM</name>
<dbReference type="SFLD" id="SFLDG01065">
    <property type="entry name" value="anaerobic_coproporphyrinogen-I"/>
    <property type="match status" value="1"/>
</dbReference>
<protein>
    <recommendedName>
        <fullName evidence="3 10">Heme chaperone HemW</fullName>
    </recommendedName>
</protein>
<dbReference type="InterPro" id="IPR034505">
    <property type="entry name" value="Coproporphyrinogen-III_oxidase"/>
</dbReference>
<evidence type="ECO:0000256" key="6">
    <source>
        <dbReference type="ARBA" id="ARBA00022723"/>
    </source>
</evidence>
<comment type="subcellular location">
    <subcellularLocation>
        <location evidence="10">Cytoplasm</location>
    </subcellularLocation>
</comment>
<dbReference type="Pfam" id="PF06969">
    <property type="entry name" value="HemN_C"/>
    <property type="match status" value="1"/>
</dbReference>
<evidence type="ECO:0000313" key="12">
    <source>
        <dbReference type="Proteomes" id="UP000016900"/>
    </source>
</evidence>
<comment type="similarity">
    <text evidence="2">Belongs to the anaerobic coproporphyrinogen-III oxidase family. HemW subfamily.</text>
</comment>
<sequence>MCELPSLSLYIHIPWCIKKCPYCDFNSHTLRGELPDIEYVQHLLNDLEQDLPFISKRQIRTIFIGGGTPSLLSGKVIKILIEGIYARLSLISNPEITIEANPGTVEVNRFISYQEAGINRISIGIQSFNLQQLISIERVHSPDDALQAAYIASCLKLRSFNFDLMYGLPNQSLEDALEDIQKAISFNPFHLSWYQFTIEPNTLFSANPPKLPNDDLLWDIFEQGNYLLTRSGYKQYEISAYCKPGYYCEHNLNYWYFGDYIGIGCGAHGKLTQLDGRIFRTIKTRNPYSFMKGSYLFKRYELADSDKPFEFFVNRFRLLEKIPRSDFQFYTGMNEKVIRPNINQAISAGYLLETNNFWITTQKGRLFLNYLLEFFL</sequence>
<keyword evidence="12" id="KW-1185">Reference proteome</keyword>
<dbReference type="SFLD" id="SFLDF00562">
    <property type="entry name" value="HemN-like__clustered_with_heat"/>
    <property type="match status" value="1"/>
</dbReference>
<reference evidence="11 12" key="1">
    <citation type="submission" date="2012-10" db="EMBL/GenBank/DDBJ databases">
        <title>Genome sequence of the symbiont of the pentatomidae stink bug Halyomorpha halys.</title>
        <authorList>
            <person name="Kobayashi H."/>
            <person name="Fujii-Muramatsu R."/>
            <person name="Takeishi K."/>
            <person name="Noda H."/>
        </authorList>
    </citation>
    <scope>NUCLEOTIDE SEQUENCE [LARGE SCALE GENOMIC DNA]</scope>
</reference>
<proteinExistence type="inferred from homology"/>
<dbReference type="NCBIfam" id="TIGR00539">
    <property type="entry name" value="hemN_rel"/>
    <property type="match status" value="1"/>
</dbReference>
<dbReference type="STRING" id="1235990.BMSBPS_0792"/>
<comment type="function">
    <text evidence="10">Probably acts as a heme chaperone, transferring heme to an unknown acceptor. Binds one molecule of heme per monomer, possibly covalently. Binds 1 [4Fe-4S] cluster. The cluster is coordinated with 3 cysteines and an exchangeable S-adenosyl-L-methionine.</text>
</comment>
<dbReference type="KEGG" id="pck:BMSBPS_0792"/>
<evidence type="ECO:0000256" key="10">
    <source>
        <dbReference type="RuleBase" id="RU364116"/>
    </source>
</evidence>
<dbReference type="InterPro" id="IPR013785">
    <property type="entry name" value="Aldolase_TIM"/>
</dbReference>
<dbReference type="InterPro" id="IPR010723">
    <property type="entry name" value="HemN_C"/>
</dbReference>
<evidence type="ECO:0000256" key="3">
    <source>
        <dbReference type="ARBA" id="ARBA00017228"/>
    </source>
</evidence>
<dbReference type="GO" id="GO:0051539">
    <property type="term" value="F:4 iron, 4 sulfur cluster binding"/>
    <property type="evidence" value="ECO:0007669"/>
    <property type="project" value="UniProtKB-UniRule"/>
</dbReference>
<dbReference type="SUPFAM" id="SSF102114">
    <property type="entry name" value="Radical SAM enzymes"/>
    <property type="match status" value="1"/>
</dbReference>
<dbReference type="InterPro" id="IPR007197">
    <property type="entry name" value="rSAM"/>
</dbReference>
<evidence type="ECO:0000313" key="11">
    <source>
        <dbReference type="EMBL" id="BAO00290.1"/>
    </source>
</evidence>
<dbReference type="eggNOG" id="COG0635">
    <property type="taxonomic scope" value="Bacteria"/>
</dbReference>
<dbReference type="CDD" id="cd01335">
    <property type="entry name" value="Radical_SAM"/>
    <property type="match status" value="1"/>
</dbReference>
<dbReference type="SFLD" id="SFLDF00288">
    <property type="entry name" value="HemN-like__clustered_with_nucl"/>
    <property type="match status" value="1"/>
</dbReference>
<evidence type="ECO:0000256" key="5">
    <source>
        <dbReference type="ARBA" id="ARBA00022691"/>
    </source>
</evidence>
<dbReference type="SFLD" id="SFLDS00029">
    <property type="entry name" value="Radical_SAM"/>
    <property type="match status" value="1"/>
</dbReference>
<keyword evidence="5 10" id="KW-0949">S-adenosyl-L-methionine</keyword>
<keyword evidence="10" id="KW-0004">4Fe-4S</keyword>
<dbReference type="OrthoDB" id="9808022at2"/>
<dbReference type="KEGG" id="hhs:HHS_03200"/>
<keyword evidence="9 10" id="KW-0143">Chaperone</keyword>
<dbReference type="PROSITE" id="PS51918">
    <property type="entry name" value="RADICAL_SAM"/>
    <property type="match status" value="1"/>
</dbReference>
<dbReference type="Gene3D" id="3.20.20.70">
    <property type="entry name" value="Aldolase class I"/>
    <property type="match status" value="1"/>
</dbReference>